<reference evidence="8" key="1">
    <citation type="submission" date="2019-11" db="EMBL/GenBank/DDBJ databases">
        <title>Acidithiobacillus ferrianus sp. nov.: a facultatively anaerobic and extremely acidophilic chemolithoautotroph.</title>
        <authorList>
            <person name="Norris P.R."/>
            <person name="Falagan C."/>
            <person name="Moya-Beltran A."/>
            <person name="Castro M."/>
            <person name="Quatrini R."/>
            <person name="Johnson D.B."/>
        </authorList>
    </citation>
    <scope>NUCLEOTIDE SEQUENCE [LARGE SCALE GENOMIC DNA]</scope>
    <source>
        <strain evidence="8">MG</strain>
    </source>
</reference>
<feature type="domain" description="CusB-like beta-barrel" evidence="6">
    <location>
        <begin position="203"/>
        <end position="274"/>
    </location>
</feature>
<feature type="domain" description="Multidrug resistance protein MdtA-like alpha-helical hairpin" evidence="4">
    <location>
        <begin position="106"/>
        <end position="162"/>
    </location>
</feature>
<dbReference type="PANTHER" id="PTHR30469:SF11">
    <property type="entry name" value="BLL4320 PROTEIN"/>
    <property type="match status" value="1"/>
</dbReference>
<dbReference type="InterPro" id="IPR006143">
    <property type="entry name" value="RND_pump_MFP"/>
</dbReference>
<comment type="similarity">
    <text evidence="2">Belongs to the membrane fusion protein (MFP) (TC 8.A.1) family.</text>
</comment>
<feature type="domain" description="Multidrug resistance protein MdtA-like C-terminal permuted SH3" evidence="7">
    <location>
        <begin position="281"/>
        <end position="345"/>
    </location>
</feature>
<dbReference type="GO" id="GO:1990281">
    <property type="term" value="C:efflux pump complex"/>
    <property type="evidence" value="ECO:0007669"/>
    <property type="project" value="TreeGrafter"/>
</dbReference>
<dbReference type="Gene3D" id="1.10.287.470">
    <property type="entry name" value="Helix hairpin bin"/>
    <property type="match status" value="1"/>
</dbReference>
<dbReference type="Pfam" id="PF25876">
    <property type="entry name" value="HH_MFP_RND"/>
    <property type="match status" value="1"/>
</dbReference>
<evidence type="ECO:0000259" key="5">
    <source>
        <dbReference type="Pfam" id="PF25917"/>
    </source>
</evidence>
<dbReference type="Pfam" id="PF25917">
    <property type="entry name" value="BSH_RND"/>
    <property type="match status" value="1"/>
</dbReference>
<comment type="caution">
    <text evidence="8">The sequence shown here is derived from an EMBL/GenBank/DDBJ whole genome shotgun (WGS) entry which is preliminary data.</text>
</comment>
<accession>A0A845UEM9</accession>
<sequence length="363" mass="39208">MKKAFALVILALIIVFGGIFGFKAFVNKKISEVMAHMPKPVVAVSATTARTELWHPHLQAITSLTAVQGVEITPQIAGDVTAIHFHSGQYVHAGTVLVEIDDSNQLAQLASDEAQLRLARINLRRTRALIATKAASQSQLDSAVALYQSDAAALKDIHATLNKLAIRAPFSGYLGIRQVNIGQYLTPGNQIVDLQSWNPLYANFTLPQSELHDIRVGMPVQVGTNAYPGQVFNGTVTALGASVNPTTRQIEAQAIIANPENRLRPGLFGELTVVRDTEEKVLTVPVSALSYNTFGNYVYVIKKETRDGKTVEVAHQQVIQTGKERNGQVSIVSGLKAGERVVTAGQVKLVDGSLVKISDEKDT</sequence>
<proteinExistence type="inferred from homology"/>
<protein>
    <submittedName>
        <fullName evidence="8">Efflux RND transporter periplasmic adaptor subunit</fullName>
    </submittedName>
</protein>
<dbReference type="InterPro" id="IPR058627">
    <property type="entry name" value="MdtA-like_C"/>
</dbReference>
<dbReference type="Gene3D" id="2.40.50.100">
    <property type="match status" value="1"/>
</dbReference>
<keyword evidence="3" id="KW-0813">Transport</keyword>
<dbReference type="SUPFAM" id="SSF111369">
    <property type="entry name" value="HlyD-like secretion proteins"/>
    <property type="match status" value="1"/>
</dbReference>
<dbReference type="Gene3D" id="2.40.30.170">
    <property type="match status" value="1"/>
</dbReference>
<dbReference type="Pfam" id="PF25954">
    <property type="entry name" value="Beta-barrel_RND_2"/>
    <property type="match status" value="1"/>
</dbReference>
<evidence type="ECO:0000259" key="4">
    <source>
        <dbReference type="Pfam" id="PF25876"/>
    </source>
</evidence>
<dbReference type="FunFam" id="2.40.30.170:FF:000010">
    <property type="entry name" value="Efflux RND transporter periplasmic adaptor subunit"/>
    <property type="match status" value="1"/>
</dbReference>
<dbReference type="EMBL" id="WNJL01000035">
    <property type="protein sequence ID" value="NDU43040.1"/>
    <property type="molecule type" value="Genomic_DNA"/>
</dbReference>
<dbReference type="NCBIfam" id="TIGR01730">
    <property type="entry name" value="RND_mfp"/>
    <property type="match status" value="1"/>
</dbReference>
<evidence type="ECO:0000256" key="1">
    <source>
        <dbReference type="ARBA" id="ARBA00004196"/>
    </source>
</evidence>
<evidence type="ECO:0000256" key="2">
    <source>
        <dbReference type="ARBA" id="ARBA00009477"/>
    </source>
</evidence>
<gene>
    <name evidence="8" type="ORF">GL267_10450</name>
</gene>
<dbReference type="InterPro" id="IPR058625">
    <property type="entry name" value="MdtA-like_BSH"/>
</dbReference>
<dbReference type="Pfam" id="PF25967">
    <property type="entry name" value="RND-MFP_C"/>
    <property type="match status" value="1"/>
</dbReference>
<evidence type="ECO:0000313" key="8">
    <source>
        <dbReference type="EMBL" id="NDU43040.1"/>
    </source>
</evidence>
<dbReference type="RefSeq" id="WP_163098250.1">
    <property type="nucleotide sequence ID" value="NZ_CP127523.1"/>
</dbReference>
<dbReference type="Gene3D" id="2.40.420.20">
    <property type="match status" value="1"/>
</dbReference>
<dbReference type="InterPro" id="IPR058624">
    <property type="entry name" value="MdtA-like_HH"/>
</dbReference>
<evidence type="ECO:0000259" key="7">
    <source>
        <dbReference type="Pfam" id="PF25967"/>
    </source>
</evidence>
<feature type="domain" description="Multidrug resistance protein MdtA-like barrel-sandwich hybrid" evidence="5">
    <location>
        <begin position="70"/>
        <end position="190"/>
    </location>
</feature>
<evidence type="ECO:0000256" key="3">
    <source>
        <dbReference type="ARBA" id="ARBA00022448"/>
    </source>
</evidence>
<dbReference type="InterPro" id="IPR058792">
    <property type="entry name" value="Beta-barrel_RND_2"/>
</dbReference>
<comment type="subcellular location">
    <subcellularLocation>
        <location evidence="1">Cell envelope</location>
    </subcellularLocation>
</comment>
<dbReference type="AlphaFoldDB" id="A0A845UEM9"/>
<organism evidence="8">
    <name type="scientific">Acidithiobacillus ferrianus</name>
    <dbReference type="NCBI Taxonomy" id="2678518"/>
    <lineage>
        <taxon>Bacteria</taxon>
        <taxon>Pseudomonadati</taxon>
        <taxon>Pseudomonadota</taxon>
        <taxon>Acidithiobacillia</taxon>
        <taxon>Acidithiobacillales</taxon>
        <taxon>Acidithiobacillaceae</taxon>
        <taxon>Acidithiobacillus</taxon>
    </lineage>
</organism>
<evidence type="ECO:0000259" key="6">
    <source>
        <dbReference type="Pfam" id="PF25954"/>
    </source>
</evidence>
<dbReference type="GO" id="GO:0015562">
    <property type="term" value="F:efflux transmembrane transporter activity"/>
    <property type="evidence" value="ECO:0007669"/>
    <property type="project" value="TreeGrafter"/>
</dbReference>
<name>A0A845UEM9_9PROT</name>
<dbReference type="PANTHER" id="PTHR30469">
    <property type="entry name" value="MULTIDRUG RESISTANCE PROTEIN MDTA"/>
    <property type="match status" value="1"/>
</dbReference>